<sequence>MEGFAIYIFVIGEIIDSYLNYNIASLERIRKVITANQTFVIFTFICESLVLLVKAY</sequence>
<accession>A0A397SEH1</accession>
<evidence type="ECO:0000256" key="1">
    <source>
        <dbReference type="SAM" id="Phobius"/>
    </source>
</evidence>
<comment type="caution">
    <text evidence="2">The sequence shown here is derived from an EMBL/GenBank/DDBJ whole genome shotgun (WGS) entry which is preliminary data.</text>
</comment>
<gene>
    <name evidence="2" type="ORF">C1645_788397</name>
</gene>
<feature type="transmembrane region" description="Helical" evidence="1">
    <location>
        <begin position="35"/>
        <end position="53"/>
    </location>
</feature>
<dbReference type="Proteomes" id="UP000265703">
    <property type="component" value="Unassembled WGS sequence"/>
</dbReference>
<name>A0A397SEH1_9GLOM</name>
<protein>
    <submittedName>
        <fullName evidence="2">Uncharacterized protein</fullName>
    </submittedName>
</protein>
<organism evidence="2 3">
    <name type="scientific">Glomus cerebriforme</name>
    <dbReference type="NCBI Taxonomy" id="658196"/>
    <lineage>
        <taxon>Eukaryota</taxon>
        <taxon>Fungi</taxon>
        <taxon>Fungi incertae sedis</taxon>
        <taxon>Mucoromycota</taxon>
        <taxon>Glomeromycotina</taxon>
        <taxon>Glomeromycetes</taxon>
        <taxon>Glomerales</taxon>
        <taxon>Glomeraceae</taxon>
        <taxon>Glomus</taxon>
    </lineage>
</organism>
<proteinExistence type="predicted"/>
<feature type="transmembrane region" description="Helical" evidence="1">
    <location>
        <begin position="6"/>
        <end position="23"/>
    </location>
</feature>
<dbReference type="EMBL" id="QKYT01000669">
    <property type="protein sequence ID" value="RIA82397.1"/>
    <property type="molecule type" value="Genomic_DNA"/>
</dbReference>
<keyword evidence="1" id="KW-1133">Transmembrane helix</keyword>
<reference evidence="2 3" key="1">
    <citation type="submission" date="2018-06" db="EMBL/GenBank/DDBJ databases">
        <title>Comparative genomics reveals the genomic features of Rhizophagus irregularis, R. cerebriforme, R. diaphanum and Gigaspora rosea, and their symbiotic lifestyle signature.</title>
        <authorList>
            <person name="Morin E."/>
            <person name="San Clemente H."/>
            <person name="Chen E.C.H."/>
            <person name="De La Providencia I."/>
            <person name="Hainaut M."/>
            <person name="Kuo A."/>
            <person name="Kohler A."/>
            <person name="Murat C."/>
            <person name="Tang N."/>
            <person name="Roy S."/>
            <person name="Loubradou J."/>
            <person name="Henrissat B."/>
            <person name="Grigoriev I.V."/>
            <person name="Corradi N."/>
            <person name="Roux C."/>
            <person name="Martin F.M."/>
        </authorList>
    </citation>
    <scope>NUCLEOTIDE SEQUENCE [LARGE SCALE GENOMIC DNA]</scope>
    <source>
        <strain evidence="2 3">DAOM 227022</strain>
    </source>
</reference>
<dbReference type="AlphaFoldDB" id="A0A397SEH1"/>
<evidence type="ECO:0000313" key="3">
    <source>
        <dbReference type="Proteomes" id="UP000265703"/>
    </source>
</evidence>
<keyword evidence="1" id="KW-0812">Transmembrane</keyword>
<keyword evidence="1" id="KW-0472">Membrane</keyword>
<keyword evidence="3" id="KW-1185">Reference proteome</keyword>
<evidence type="ECO:0000313" key="2">
    <source>
        <dbReference type="EMBL" id="RIA82397.1"/>
    </source>
</evidence>